<sequence>RCLDVKSIIDNAELVLRSSMERKESRPIPFGFRRADYLEQDDENWKIFLAIRKDENGEFKFAKLPTDG</sequence>
<dbReference type="EMBL" id="BARS01020727">
    <property type="protein sequence ID" value="GAG10711.1"/>
    <property type="molecule type" value="Genomic_DNA"/>
</dbReference>
<organism evidence="2">
    <name type="scientific">marine sediment metagenome</name>
    <dbReference type="NCBI Taxonomy" id="412755"/>
    <lineage>
        <taxon>unclassified sequences</taxon>
        <taxon>metagenomes</taxon>
        <taxon>ecological metagenomes</taxon>
    </lineage>
</organism>
<evidence type="ECO:0000313" key="2">
    <source>
        <dbReference type="EMBL" id="GAG10711.1"/>
    </source>
</evidence>
<dbReference type="InterPro" id="IPR036188">
    <property type="entry name" value="FAD/NAD-bd_sf"/>
</dbReference>
<dbReference type="AlphaFoldDB" id="X0WDF1"/>
<dbReference type="InterPro" id="IPR037099">
    <property type="entry name" value="Fum_R/Succ_DH_flav-like_C_sf"/>
</dbReference>
<comment type="caution">
    <text evidence="2">The sequence shown here is derived from an EMBL/GenBank/DDBJ whole genome shotgun (WGS) entry which is preliminary data.</text>
</comment>
<reference evidence="2" key="1">
    <citation type="journal article" date="2014" name="Front. Microbiol.">
        <title>High frequency of phylogenetically diverse reductive dehalogenase-homologous genes in deep subseafloor sedimentary metagenomes.</title>
        <authorList>
            <person name="Kawai M."/>
            <person name="Futagami T."/>
            <person name="Toyoda A."/>
            <person name="Takaki Y."/>
            <person name="Nishi S."/>
            <person name="Hori S."/>
            <person name="Arai W."/>
            <person name="Tsubouchi T."/>
            <person name="Morono Y."/>
            <person name="Uchiyama I."/>
            <person name="Ito T."/>
            <person name="Fujiyama A."/>
            <person name="Inagaki F."/>
            <person name="Takami H."/>
        </authorList>
    </citation>
    <scope>NUCLEOTIDE SEQUENCE</scope>
    <source>
        <strain evidence="2">Expedition CK06-06</strain>
    </source>
</reference>
<dbReference type="Pfam" id="PF02910">
    <property type="entry name" value="Succ_DH_flav_C"/>
    <property type="match status" value="1"/>
</dbReference>
<name>X0WDF1_9ZZZZ</name>
<evidence type="ECO:0000259" key="1">
    <source>
        <dbReference type="Pfam" id="PF02910"/>
    </source>
</evidence>
<gene>
    <name evidence="2" type="ORF">S01H1_33390</name>
</gene>
<dbReference type="InterPro" id="IPR015939">
    <property type="entry name" value="Fum_Rdtase/Succ_DH_flav-like_C"/>
</dbReference>
<feature type="domain" description="Fumarate reductase/succinate dehydrogenase flavoprotein-like C-terminal" evidence="1">
    <location>
        <begin position="2"/>
        <end position="60"/>
    </location>
</feature>
<dbReference type="GO" id="GO:0016491">
    <property type="term" value="F:oxidoreductase activity"/>
    <property type="evidence" value="ECO:0007669"/>
    <property type="project" value="InterPro"/>
</dbReference>
<proteinExistence type="predicted"/>
<dbReference type="SUPFAM" id="SSF46977">
    <property type="entry name" value="Succinate dehydrogenase/fumarate reductase flavoprotein C-terminal domain"/>
    <property type="match status" value="1"/>
</dbReference>
<accession>X0WDF1</accession>
<dbReference type="Gene3D" id="3.50.50.60">
    <property type="entry name" value="FAD/NAD(P)-binding domain"/>
    <property type="match status" value="1"/>
</dbReference>
<feature type="non-terminal residue" evidence="2">
    <location>
        <position position="1"/>
    </location>
</feature>
<protein>
    <recommendedName>
        <fullName evidence="1">Fumarate reductase/succinate dehydrogenase flavoprotein-like C-terminal domain-containing protein</fullName>
    </recommendedName>
</protein>